<dbReference type="EMBL" id="PIQA01000001">
    <property type="protein sequence ID" value="RUO68197.1"/>
    <property type="molecule type" value="Genomic_DNA"/>
</dbReference>
<evidence type="ECO:0000313" key="2">
    <source>
        <dbReference type="EMBL" id="RUO68197.1"/>
    </source>
</evidence>
<sequence>MKEIKWGLIFVAAIILWLIIERLTGLHTHNIEYHAIFTNVFAVVAIVIYIIALRDKRASLPNQEMTWLQGFISGLKIAVVVAVLSPAVQLLVHYVISPQFFPNMKSHAIASGMMNEDQAEKYFNLTSYMMQSAIGALVMGAITAAVVAFFLKRRS</sequence>
<dbReference type="RefSeq" id="WP_100691858.1">
    <property type="nucleotide sequence ID" value="NZ_JBHUMT010000016.1"/>
</dbReference>
<reference evidence="2 3" key="1">
    <citation type="journal article" date="2011" name="Front. Microbiol.">
        <title>Genomic signatures of strain selection and enhancement in Bacillus atrophaeus var. globigii, a historical biowarfare simulant.</title>
        <authorList>
            <person name="Gibbons H.S."/>
            <person name="Broomall S.M."/>
            <person name="McNew L.A."/>
            <person name="Daligault H."/>
            <person name="Chapman C."/>
            <person name="Bruce D."/>
            <person name="Karavis M."/>
            <person name="Krepps M."/>
            <person name="McGregor P.A."/>
            <person name="Hong C."/>
            <person name="Park K.H."/>
            <person name="Akmal A."/>
            <person name="Feldman A."/>
            <person name="Lin J.S."/>
            <person name="Chang W.E."/>
            <person name="Higgs B.W."/>
            <person name="Demirev P."/>
            <person name="Lindquist J."/>
            <person name="Liem A."/>
            <person name="Fochler E."/>
            <person name="Read T.D."/>
            <person name="Tapia R."/>
            <person name="Johnson S."/>
            <person name="Bishop-Lilly K.A."/>
            <person name="Detter C."/>
            <person name="Han C."/>
            <person name="Sozhamannan S."/>
            <person name="Rosenzweig C.N."/>
            <person name="Skowronski E.W."/>
        </authorList>
    </citation>
    <scope>NUCLEOTIDE SEQUENCE [LARGE SCALE GENOMIC DNA]</scope>
    <source>
        <strain evidence="2 3">TPS4-2</strain>
    </source>
</reference>
<dbReference type="InterPro" id="IPR025250">
    <property type="entry name" value="DUF4199"/>
</dbReference>
<dbReference type="AlphaFoldDB" id="A0A432YY01"/>
<keyword evidence="1" id="KW-0472">Membrane</keyword>
<feature type="transmembrane region" description="Helical" evidence="1">
    <location>
        <begin position="128"/>
        <end position="151"/>
    </location>
</feature>
<dbReference type="Proteomes" id="UP000288361">
    <property type="component" value="Unassembled WGS sequence"/>
</dbReference>
<comment type="caution">
    <text evidence="2">The sequence shown here is derived from an EMBL/GenBank/DDBJ whole genome shotgun (WGS) entry which is preliminary data.</text>
</comment>
<evidence type="ECO:0000313" key="3">
    <source>
        <dbReference type="Proteomes" id="UP000288361"/>
    </source>
</evidence>
<evidence type="ECO:0000256" key="1">
    <source>
        <dbReference type="SAM" id="Phobius"/>
    </source>
</evidence>
<name>A0A432YY01_9GAMM</name>
<keyword evidence="1" id="KW-0812">Transmembrane</keyword>
<accession>A0A432YY01</accession>
<keyword evidence="1" id="KW-1133">Transmembrane helix</keyword>
<proteinExistence type="predicted"/>
<organism evidence="2 3">
    <name type="scientific">Idiomarina piscisalsi</name>
    <dbReference type="NCBI Taxonomy" id="1096243"/>
    <lineage>
        <taxon>Bacteria</taxon>
        <taxon>Pseudomonadati</taxon>
        <taxon>Pseudomonadota</taxon>
        <taxon>Gammaproteobacteria</taxon>
        <taxon>Alteromonadales</taxon>
        <taxon>Idiomarinaceae</taxon>
        <taxon>Idiomarina</taxon>
    </lineage>
</organism>
<feature type="transmembrane region" description="Helical" evidence="1">
    <location>
        <begin position="33"/>
        <end position="53"/>
    </location>
</feature>
<feature type="transmembrane region" description="Helical" evidence="1">
    <location>
        <begin position="74"/>
        <end position="96"/>
    </location>
</feature>
<gene>
    <name evidence="2" type="ORF">CWI73_03335</name>
</gene>
<protein>
    <submittedName>
        <fullName evidence="2">DUF4199 domain-containing protein</fullName>
    </submittedName>
</protein>
<feature type="transmembrane region" description="Helical" evidence="1">
    <location>
        <begin position="7"/>
        <end position="27"/>
    </location>
</feature>
<dbReference type="Pfam" id="PF13858">
    <property type="entry name" value="DUF4199"/>
    <property type="match status" value="1"/>
</dbReference>